<dbReference type="PROSITE" id="PS50943">
    <property type="entry name" value="HTH_CROC1"/>
    <property type="match status" value="1"/>
</dbReference>
<comment type="caution">
    <text evidence="3">The sequence shown here is derived from an EMBL/GenBank/DDBJ whole genome shotgun (WGS) entry which is preliminary data.</text>
</comment>
<accession>A0ABT5MGG3</accession>
<feature type="region of interest" description="Disordered" evidence="1">
    <location>
        <begin position="157"/>
        <end position="192"/>
    </location>
</feature>
<dbReference type="Pfam" id="PF01381">
    <property type="entry name" value="HTH_3"/>
    <property type="match status" value="1"/>
</dbReference>
<name>A0ABT5MGG3_9BURK</name>
<reference evidence="3 4" key="1">
    <citation type="submission" date="2023-02" db="EMBL/GenBank/DDBJ databases">
        <title>Bacterial whole genome sequence for Curvibacter sp. HBC28.</title>
        <authorList>
            <person name="Le V."/>
            <person name="Ko S.-R."/>
            <person name="Ahn C.-Y."/>
            <person name="Oh H.-M."/>
        </authorList>
    </citation>
    <scope>NUCLEOTIDE SEQUENCE [LARGE SCALE GENOMIC DNA]</scope>
    <source>
        <strain evidence="3 4">HBC28</strain>
    </source>
</reference>
<dbReference type="EMBL" id="JAQSIO010000002">
    <property type="protein sequence ID" value="MDD0814260.1"/>
    <property type="molecule type" value="Genomic_DNA"/>
</dbReference>
<evidence type="ECO:0000313" key="4">
    <source>
        <dbReference type="Proteomes" id="UP001528672"/>
    </source>
</evidence>
<protein>
    <submittedName>
        <fullName evidence="3">Helix-turn-helix transcriptional regulator</fullName>
    </submittedName>
</protein>
<dbReference type="SMART" id="SM00530">
    <property type="entry name" value="HTH_XRE"/>
    <property type="match status" value="1"/>
</dbReference>
<gene>
    <name evidence="3" type="ORF">PSQ39_06420</name>
</gene>
<sequence>MDGDFPQRLIKARAGHGWSQADLAEVSGVAAAQISRYELGRSRPRSEVIARLAKAMAVSFDWLANARGDIDVDAEVPAYPGSQTLVHTFELSEDDELYRALAVIAKHHGVTIEMAAKIGLRQAAEHLASKLEQEGVSSQEQETARLLRVLTLEPPLPAAESPLHQLPLPTNATRKHERKGPSRPPNAGKPKG</sequence>
<evidence type="ECO:0000256" key="1">
    <source>
        <dbReference type="SAM" id="MobiDB-lite"/>
    </source>
</evidence>
<dbReference type="InterPro" id="IPR010982">
    <property type="entry name" value="Lambda_DNA-bd_dom_sf"/>
</dbReference>
<feature type="domain" description="HTH cro/C1-type" evidence="2">
    <location>
        <begin position="9"/>
        <end position="63"/>
    </location>
</feature>
<dbReference type="RefSeq" id="WP_273925882.1">
    <property type="nucleotide sequence ID" value="NZ_JAQSIO010000002.1"/>
</dbReference>
<evidence type="ECO:0000313" key="3">
    <source>
        <dbReference type="EMBL" id="MDD0814260.1"/>
    </source>
</evidence>
<organism evidence="3 4">
    <name type="scientific">Curvibacter microcysteis</name>
    <dbReference type="NCBI Taxonomy" id="3026419"/>
    <lineage>
        <taxon>Bacteria</taxon>
        <taxon>Pseudomonadati</taxon>
        <taxon>Pseudomonadota</taxon>
        <taxon>Betaproteobacteria</taxon>
        <taxon>Burkholderiales</taxon>
        <taxon>Comamonadaceae</taxon>
        <taxon>Curvibacter</taxon>
    </lineage>
</organism>
<dbReference type="CDD" id="cd00093">
    <property type="entry name" value="HTH_XRE"/>
    <property type="match status" value="1"/>
</dbReference>
<proteinExistence type="predicted"/>
<dbReference type="Gene3D" id="1.10.260.40">
    <property type="entry name" value="lambda repressor-like DNA-binding domains"/>
    <property type="match status" value="1"/>
</dbReference>
<keyword evidence="4" id="KW-1185">Reference proteome</keyword>
<dbReference type="Proteomes" id="UP001528672">
    <property type="component" value="Unassembled WGS sequence"/>
</dbReference>
<dbReference type="InterPro" id="IPR001387">
    <property type="entry name" value="Cro/C1-type_HTH"/>
</dbReference>
<evidence type="ECO:0000259" key="2">
    <source>
        <dbReference type="PROSITE" id="PS50943"/>
    </source>
</evidence>
<dbReference type="SUPFAM" id="SSF47413">
    <property type="entry name" value="lambda repressor-like DNA-binding domains"/>
    <property type="match status" value="1"/>
</dbReference>